<keyword evidence="1" id="KW-0472">Membrane</keyword>
<feature type="transmembrane region" description="Helical" evidence="1">
    <location>
        <begin position="326"/>
        <end position="347"/>
    </location>
</feature>
<feature type="transmembrane region" description="Helical" evidence="1">
    <location>
        <begin position="36"/>
        <end position="55"/>
    </location>
</feature>
<feature type="transmembrane region" description="Helical" evidence="1">
    <location>
        <begin position="176"/>
        <end position="198"/>
    </location>
</feature>
<feature type="transmembrane region" description="Helical" evidence="1">
    <location>
        <begin position="96"/>
        <end position="116"/>
    </location>
</feature>
<feature type="transmembrane region" description="Helical" evidence="1">
    <location>
        <begin position="147"/>
        <end position="164"/>
    </location>
</feature>
<evidence type="ECO:0008006" key="4">
    <source>
        <dbReference type="Google" id="ProtNLM"/>
    </source>
</evidence>
<keyword evidence="1" id="KW-1133">Transmembrane helix</keyword>
<feature type="transmembrane region" description="Helical" evidence="1">
    <location>
        <begin position="353"/>
        <end position="370"/>
    </location>
</feature>
<keyword evidence="3" id="KW-1185">Reference proteome</keyword>
<dbReference type="EMBL" id="JBHSDY010000001">
    <property type="protein sequence ID" value="MFC4296719.1"/>
    <property type="molecule type" value="Genomic_DNA"/>
</dbReference>
<protein>
    <recommendedName>
        <fullName evidence="4">O-antigen ligase</fullName>
    </recommendedName>
</protein>
<organism evidence="2 3">
    <name type="scientific">Castellaniella hirudinis</name>
    <dbReference type="NCBI Taxonomy" id="1144617"/>
    <lineage>
        <taxon>Bacteria</taxon>
        <taxon>Pseudomonadati</taxon>
        <taxon>Pseudomonadota</taxon>
        <taxon>Betaproteobacteria</taxon>
        <taxon>Burkholderiales</taxon>
        <taxon>Alcaligenaceae</taxon>
        <taxon>Castellaniella</taxon>
    </lineage>
</organism>
<dbReference type="RefSeq" id="WP_376811298.1">
    <property type="nucleotide sequence ID" value="NZ_JBHSDY010000001.1"/>
</dbReference>
<feature type="transmembrane region" description="Helical" evidence="1">
    <location>
        <begin position="125"/>
        <end position="141"/>
    </location>
</feature>
<comment type="caution">
    <text evidence="2">The sequence shown here is derived from an EMBL/GenBank/DDBJ whole genome shotgun (WGS) entry which is preliminary data.</text>
</comment>
<accession>A0ABV8RV36</accession>
<evidence type="ECO:0000313" key="3">
    <source>
        <dbReference type="Proteomes" id="UP001595756"/>
    </source>
</evidence>
<reference evidence="3" key="1">
    <citation type="journal article" date="2019" name="Int. J. Syst. Evol. Microbiol.">
        <title>The Global Catalogue of Microorganisms (GCM) 10K type strain sequencing project: providing services to taxonomists for standard genome sequencing and annotation.</title>
        <authorList>
            <consortium name="The Broad Institute Genomics Platform"/>
            <consortium name="The Broad Institute Genome Sequencing Center for Infectious Disease"/>
            <person name="Wu L."/>
            <person name="Ma J."/>
        </authorList>
    </citation>
    <scope>NUCLEOTIDE SEQUENCE [LARGE SCALE GENOMIC DNA]</scope>
    <source>
        <strain evidence="3">CGMCC 1.19029</strain>
    </source>
</reference>
<name>A0ABV8RV36_9BURK</name>
<evidence type="ECO:0000256" key="1">
    <source>
        <dbReference type="SAM" id="Phobius"/>
    </source>
</evidence>
<keyword evidence="1" id="KW-0812">Transmembrane</keyword>
<feature type="transmembrane region" description="Helical" evidence="1">
    <location>
        <begin position="291"/>
        <end position="314"/>
    </location>
</feature>
<proteinExistence type="predicted"/>
<feature type="transmembrane region" description="Helical" evidence="1">
    <location>
        <begin position="62"/>
        <end position="84"/>
    </location>
</feature>
<gene>
    <name evidence="2" type="ORF">ACFO0J_01535</name>
</gene>
<dbReference type="Proteomes" id="UP001595756">
    <property type="component" value="Unassembled WGS sequence"/>
</dbReference>
<sequence length="378" mass="39878">MPPAWVWGSFVVLVLGMVLSAVDNHSMISLHHGIKIAVIGACCCIAWCLTVGLSWRNRVFILRWVLAVVVGVFFASKAAPYGYYIDLGSAGREGSFLAWPGVIWKVGAFFMPLFLADMLIRPRDWLANGLAIAACVFLVVIDGTRTGILVLGMTVLAFGALLAWRRDWAALSRARPALAACVPALFGLLVFSAGVGYLGHGPSALPPPTAAGAGGVFMGKAEALVETAVDPVATTRLGNGDPERIRLLRNGARRAVDCLPLGCGFGATIMDSGYGVAMPVHNAYLGTLADFGVLGLAGMLGFIVAALVPIGRVLRNGMAGSEDTYFVVASAGAALAYLFSLMLHTFSSEMSEWGYLILMLAFAWLNDGACKVSSLTRS</sequence>
<evidence type="ECO:0000313" key="2">
    <source>
        <dbReference type="EMBL" id="MFC4296719.1"/>
    </source>
</evidence>